<evidence type="ECO:0000256" key="1">
    <source>
        <dbReference type="SAM" id="MobiDB-lite"/>
    </source>
</evidence>
<dbReference type="EMBL" id="CP000112">
    <property type="protein sequence ID" value="ABB37868.1"/>
    <property type="molecule type" value="Genomic_DNA"/>
</dbReference>
<dbReference type="KEGG" id="dde:Dde_1067"/>
<name>Q313M8_OLEA2</name>
<evidence type="ECO:0000256" key="2">
    <source>
        <dbReference type="SAM" id="SignalP"/>
    </source>
</evidence>
<feature type="chain" id="PRO_5004220018" description="Lipoprotein" evidence="2">
    <location>
        <begin position="21"/>
        <end position="50"/>
    </location>
</feature>
<protein>
    <recommendedName>
        <fullName evidence="5">Lipoprotein</fullName>
    </recommendedName>
</protein>
<feature type="signal peptide" evidence="2">
    <location>
        <begin position="1"/>
        <end position="20"/>
    </location>
</feature>
<evidence type="ECO:0000313" key="4">
    <source>
        <dbReference type="Proteomes" id="UP000002710"/>
    </source>
</evidence>
<feature type="region of interest" description="Disordered" evidence="1">
    <location>
        <begin position="30"/>
        <end position="50"/>
    </location>
</feature>
<evidence type="ECO:0000313" key="3">
    <source>
        <dbReference type="EMBL" id="ABB37868.1"/>
    </source>
</evidence>
<reference evidence="3 4" key="1">
    <citation type="journal article" date="2011" name="J. Bacteriol.">
        <title>Complete genome sequence and updated annotation of Desulfovibrio alaskensis G20.</title>
        <authorList>
            <person name="Hauser L.J."/>
            <person name="Land M.L."/>
            <person name="Brown S.D."/>
            <person name="Larimer F."/>
            <person name="Keller K.L."/>
            <person name="Rapp-Giles B.J."/>
            <person name="Price M.N."/>
            <person name="Lin M."/>
            <person name="Bruce D.C."/>
            <person name="Detter J.C."/>
            <person name="Tapia R."/>
            <person name="Han C.S."/>
            <person name="Goodwin L.A."/>
            <person name="Cheng J.F."/>
            <person name="Pitluck S."/>
            <person name="Copeland A."/>
            <person name="Lucas S."/>
            <person name="Nolan M."/>
            <person name="Lapidus A.L."/>
            <person name="Palumbo A.V."/>
            <person name="Wall J.D."/>
        </authorList>
    </citation>
    <scope>NUCLEOTIDE SEQUENCE [LARGE SCALE GENOMIC DNA]</scope>
    <source>
        <strain evidence="4">ATCC BAA 1058 / DSM 17464 / G20</strain>
    </source>
</reference>
<gene>
    <name evidence="3" type="ordered locus">Dde_1067</name>
</gene>
<feature type="compositionally biased region" description="Polar residues" evidence="1">
    <location>
        <begin position="32"/>
        <end position="43"/>
    </location>
</feature>
<keyword evidence="4" id="KW-1185">Reference proteome</keyword>
<sequence length="50" mass="5398">MKAAQHTLFLLSLILTAVLAAGCAHNPDRADQQTVKVSGQVDVSTEYRDN</sequence>
<proteinExistence type="predicted"/>
<keyword evidence="2" id="KW-0732">Signal</keyword>
<evidence type="ECO:0008006" key="5">
    <source>
        <dbReference type="Google" id="ProtNLM"/>
    </source>
</evidence>
<accession>Q313M8</accession>
<dbReference type="Proteomes" id="UP000002710">
    <property type="component" value="Chromosome"/>
</dbReference>
<organism evidence="3 4">
    <name type="scientific">Oleidesulfovibrio alaskensis (strain ATCC BAA-1058 / DSM 17464 / G20)</name>
    <name type="common">Desulfovibrio alaskensis</name>
    <dbReference type="NCBI Taxonomy" id="207559"/>
    <lineage>
        <taxon>Bacteria</taxon>
        <taxon>Pseudomonadati</taxon>
        <taxon>Thermodesulfobacteriota</taxon>
        <taxon>Desulfovibrionia</taxon>
        <taxon>Desulfovibrionales</taxon>
        <taxon>Desulfovibrionaceae</taxon>
        <taxon>Oleidesulfovibrio</taxon>
    </lineage>
</organism>
<dbReference type="AlphaFoldDB" id="Q313M8"/>
<dbReference type="HOGENOM" id="CLU_3117070_0_0_7"/>
<dbReference type="PROSITE" id="PS51257">
    <property type="entry name" value="PROKAR_LIPOPROTEIN"/>
    <property type="match status" value="1"/>
</dbReference>